<evidence type="ECO:0000313" key="3">
    <source>
        <dbReference type="Proteomes" id="UP000250235"/>
    </source>
</evidence>
<accession>A0A2Z7B663</accession>
<reference evidence="2 3" key="1">
    <citation type="journal article" date="2015" name="Proc. Natl. Acad. Sci. U.S.A.">
        <title>The resurrection genome of Boea hygrometrica: A blueprint for survival of dehydration.</title>
        <authorList>
            <person name="Xiao L."/>
            <person name="Yang G."/>
            <person name="Zhang L."/>
            <person name="Yang X."/>
            <person name="Zhao S."/>
            <person name="Ji Z."/>
            <person name="Zhou Q."/>
            <person name="Hu M."/>
            <person name="Wang Y."/>
            <person name="Chen M."/>
            <person name="Xu Y."/>
            <person name="Jin H."/>
            <person name="Xiao X."/>
            <person name="Hu G."/>
            <person name="Bao F."/>
            <person name="Hu Y."/>
            <person name="Wan P."/>
            <person name="Li L."/>
            <person name="Deng X."/>
            <person name="Kuang T."/>
            <person name="Xiang C."/>
            <person name="Zhu J.K."/>
            <person name="Oliver M.J."/>
            <person name="He Y."/>
        </authorList>
    </citation>
    <scope>NUCLEOTIDE SEQUENCE [LARGE SCALE GENOMIC DNA]</scope>
    <source>
        <strain evidence="3">cv. XS01</strain>
    </source>
</reference>
<feature type="compositionally biased region" description="Low complexity" evidence="1">
    <location>
        <begin position="113"/>
        <end position="133"/>
    </location>
</feature>
<evidence type="ECO:0000256" key="1">
    <source>
        <dbReference type="SAM" id="MobiDB-lite"/>
    </source>
</evidence>
<dbReference type="AlphaFoldDB" id="A0A2Z7B663"/>
<dbReference type="Proteomes" id="UP000250235">
    <property type="component" value="Unassembled WGS sequence"/>
</dbReference>
<feature type="region of interest" description="Disordered" evidence="1">
    <location>
        <begin position="105"/>
        <end position="133"/>
    </location>
</feature>
<sequence>MSLTFEFLASDIIYVLTFELPVSDSVPRVTLSLTSELNPGFDPMSLWGLVVSLFVLFSGNPGFTGGRGFNPAGGAPRGAYQPQQQQPHKSYAEAVDAAIDIEDGLRSRRARRQQTAQGGRPAIQGAQSSQSSQ</sequence>
<name>A0A2Z7B663_9LAMI</name>
<organism evidence="2 3">
    <name type="scientific">Dorcoceras hygrometricum</name>
    <dbReference type="NCBI Taxonomy" id="472368"/>
    <lineage>
        <taxon>Eukaryota</taxon>
        <taxon>Viridiplantae</taxon>
        <taxon>Streptophyta</taxon>
        <taxon>Embryophyta</taxon>
        <taxon>Tracheophyta</taxon>
        <taxon>Spermatophyta</taxon>
        <taxon>Magnoliopsida</taxon>
        <taxon>eudicotyledons</taxon>
        <taxon>Gunneridae</taxon>
        <taxon>Pentapetalae</taxon>
        <taxon>asterids</taxon>
        <taxon>lamiids</taxon>
        <taxon>Lamiales</taxon>
        <taxon>Gesneriaceae</taxon>
        <taxon>Didymocarpoideae</taxon>
        <taxon>Trichosporeae</taxon>
        <taxon>Loxocarpinae</taxon>
        <taxon>Dorcoceras</taxon>
    </lineage>
</organism>
<feature type="region of interest" description="Disordered" evidence="1">
    <location>
        <begin position="66"/>
        <end position="92"/>
    </location>
</feature>
<dbReference type="EMBL" id="KV009401">
    <property type="protein sequence ID" value="KZV29285.1"/>
    <property type="molecule type" value="Genomic_DNA"/>
</dbReference>
<keyword evidence="3" id="KW-1185">Reference proteome</keyword>
<proteinExistence type="predicted"/>
<evidence type="ECO:0000313" key="2">
    <source>
        <dbReference type="EMBL" id="KZV29285.1"/>
    </source>
</evidence>
<gene>
    <name evidence="2" type="ORF">F511_25050</name>
</gene>
<protein>
    <submittedName>
        <fullName evidence="2">Uncharacterized protein</fullName>
    </submittedName>
</protein>